<dbReference type="InterPro" id="IPR027921">
    <property type="entry name" value="NOPCHAP1"/>
</dbReference>
<feature type="compositionally biased region" description="Low complexity" evidence="1">
    <location>
        <begin position="8"/>
        <end position="17"/>
    </location>
</feature>
<dbReference type="AlphaFoldDB" id="A0A072P0T2"/>
<organism evidence="2 3">
    <name type="scientific">Exophiala aquamarina CBS 119918</name>
    <dbReference type="NCBI Taxonomy" id="1182545"/>
    <lineage>
        <taxon>Eukaryota</taxon>
        <taxon>Fungi</taxon>
        <taxon>Dikarya</taxon>
        <taxon>Ascomycota</taxon>
        <taxon>Pezizomycotina</taxon>
        <taxon>Eurotiomycetes</taxon>
        <taxon>Chaetothyriomycetidae</taxon>
        <taxon>Chaetothyriales</taxon>
        <taxon>Herpotrichiellaceae</taxon>
        <taxon>Exophiala</taxon>
    </lineage>
</organism>
<dbReference type="Pfam" id="PF15370">
    <property type="entry name" value="NOPCHAP1"/>
    <property type="match status" value="1"/>
</dbReference>
<gene>
    <name evidence="2" type="ORF">A1O9_10431</name>
</gene>
<reference evidence="2 3" key="1">
    <citation type="submission" date="2013-03" db="EMBL/GenBank/DDBJ databases">
        <title>The Genome Sequence of Exophiala aquamarina CBS 119918.</title>
        <authorList>
            <consortium name="The Broad Institute Genomics Platform"/>
            <person name="Cuomo C."/>
            <person name="de Hoog S."/>
            <person name="Gorbushina A."/>
            <person name="Walker B."/>
            <person name="Young S.K."/>
            <person name="Zeng Q."/>
            <person name="Gargeya S."/>
            <person name="Fitzgerald M."/>
            <person name="Haas B."/>
            <person name="Abouelleil A."/>
            <person name="Allen A.W."/>
            <person name="Alvarado L."/>
            <person name="Arachchi H.M."/>
            <person name="Berlin A.M."/>
            <person name="Chapman S.B."/>
            <person name="Gainer-Dewar J."/>
            <person name="Goldberg J."/>
            <person name="Griggs A."/>
            <person name="Gujja S."/>
            <person name="Hansen M."/>
            <person name="Howarth C."/>
            <person name="Imamovic A."/>
            <person name="Ireland A."/>
            <person name="Larimer J."/>
            <person name="McCowan C."/>
            <person name="Murphy C."/>
            <person name="Pearson M."/>
            <person name="Poon T.W."/>
            <person name="Priest M."/>
            <person name="Roberts A."/>
            <person name="Saif S."/>
            <person name="Shea T."/>
            <person name="Sisk P."/>
            <person name="Sykes S."/>
            <person name="Wortman J."/>
            <person name="Nusbaum C."/>
            <person name="Birren B."/>
        </authorList>
    </citation>
    <scope>NUCLEOTIDE SEQUENCE [LARGE SCALE GENOMIC DNA]</scope>
    <source>
        <strain evidence="2 3">CBS 119918</strain>
    </source>
</reference>
<accession>A0A072P0T2</accession>
<dbReference type="OrthoDB" id="1112980at2759"/>
<dbReference type="PANTHER" id="PTHR38489">
    <property type="entry name" value="HISTONE CHAPERONE DOMAIN-CONTAINING PROTEIN"/>
    <property type="match status" value="1"/>
</dbReference>
<dbReference type="HOGENOM" id="CLU_107218_0_0_1"/>
<proteinExistence type="predicted"/>
<feature type="compositionally biased region" description="Polar residues" evidence="1">
    <location>
        <begin position="145"/>
        <end position="157"/>
    </location>
</feature>
<dbReference type="STRING" id="1182545.A0A072P0T2"/>
<keyword evidence="3" id="KW-1185">Reference proteome</keyword>
<dbReference type="GeneID" id="25285335"/>
<feature type="non-terminal residue" evidence="2">
    <location>
        <position position="1"/>
    </location>
</feature>
<feature type="compositionally biased region" description="Polar residues" evidence="1">
    <location>
        <begin position="42"/>
        <end position="57"/>
    </location>
</feature>
<feature type="region of interest" description="Disordered" evidence="1">
    <location>
        <begin position="1"/>
        <end position="67"/>
    </location>
</feature>
<feature type="non-terminal residue" evidence="2">
    <location>
        <position position="181"/>
    </location>
</feature>
<protein>
    <submittedName>
        <fullName evidence="2">Uncharacterized protein</fullName>
    </submittedName>
</protein>
<sequence length="181" mass="19931">KVEDDETSSSGSSSISDGDSEEEHVSKDTEANNEVGLKGQDTEGSTSPGENQDSSTKPIRGHSSDLKSRLDAFLPRLERANAELDKTDDIDQRRIDHVPEDAEHYIEMNLGLGVLSEEKDGDERGDLKFRESSSEDEDENGDSDPSTVQPIWKTGSGQDILSQLKGGKMQHSQKRKIEELD</sequence>
<dbReference type="RefSeq" id="XP_013256046.1">
    <property type="nucleotide sequence ID" value="XM_013400592.1"/>
</dbReference>
<evidence type="ECO:0000313" key="3">
    <source>
        <dbReference type="Proteomes" id="UP000027920"/>
    </source>
</evidence>
<dbReference type="EMBL" id="AMGV01000013">
    <property type="protein sequence ID" value="KEF53456.1"/>
    <property type="molecule type" value="Genomic_DNA"/>
</dbReference>
<evidence type="ECO:0000313" key="2">
    <source>
        <dbReference type="EMBL" id="KEF53456.1"/>
    </source>
</evidence>
<feature type="region of interest" description="Disordered" evidence="1">
    <location>
        <begin position="111"/>
        <end position="157"/>
    </location>
</feature>
<dbReference type="Proteomes" id="UP000027920">
    <property type="component" value="Unassembled WGS sequence"/>
</dbReference>
<feature type="compositionally biased region" description="Basic and acidic residues" evidence="1">
    <location>
        <begin position="116"/>
        <end position="133"/>
    </location>
</feature>
<comment type="caution">
    <text evidence="2">The sequence shown here is derived from an EMBL/GenBank/DDBJ whole genome shotgun (WGS) entry which is preliminary data.</text>
</comment>
<dbReference type="GO" id="GO:0000492">
    <property type="term" value="P:box C/D snoRNP assembly"/>
    <property type="evidence" value="ECO:0007669"/>
    <property type="project" value="InterPro"/>
</dbReference>
<dbReference type="VEuPathDB" id="FungiDB:A1O9_10431"/>
<evidence type="ECO:0000256" key="1">
    <source>
        <dbReference type="SAM" id="MobiDB-lite"/>
    </source>
</evidence>
<name>A0A072P0T2_9EURO</name>
<dbReference type="PANTHER" id="PTHR38489:SF1">
    <property type="entry name" value="HISTONE CHAPERONE DOMAIN-CONTAINING PROTEIN"/>
    <property type="match status" value="1"/>
</dbReference>